<comment type="caution">
    <text evidence="1">The sequence shown here is derived from an EMBL/GenBank/DDBJ whole genome shotgun (WGS) entry which is preliminary data.</text>
</comment>
<organism evidence="1 2">
    <name type="scientific">Agrobacterium rubi TR3 = NBRC 13261</name>
    <dbReference type="NCBI Taxonomy" id="1368415"/>
    <lineage>
        <taxon>Bacteria</taxon>
        <taxon>Pseudomonadati</taxon>
        <taxon>Pseudomonadota</taxon>
        <taxon>Alphaproteobacteria</taxon>
        <taxon>Hyphomicrobiales</taxon>
        <taxon>Rhizobiaceae</taxon>
        <taxon>Rhizobium/Agrobacterium group</taxon>
        <taxon>Agrobacterium</taxon>
    </lineage>
</organism>
<evidence type="ECO:0000313" key="2">
    <source>
        <dbReference type="Proteomes" id="UP000028701"/>
    </source>
</evidence>
<accession>A0A081CYY6</accession>
<dbReference type="Proteomes" id="UP000028701">
    <property type="component" value="Unassembled WGS sequence"/>
</dbReference>
<sequence>MGDDLRDVLLQLYDAGAENVPAHTIAWRIDMTPAINVGMNMGYMRYRERDGVRYFYLTEAGYSKIGIPPFSLWNSMLSWLKGLFR</sequence>
<dbReference type="eggNOG" id="ENOG50312WD">
    <property type="taxonomic scope" value="Bacteria"/>
</dbReference>
<protein>
    <submittedName>
        <fullName evidence="1">Uncharacterized protein</fullName>
    </submittedName>
</protein>
<reference evidence="1 2" key="1">
    <citation type="submission" date="2014-08" db="EMBL/GenBank/DDBJ databases">
        <title>Whole genome shotgun sequence of Rhizobium rubi NBRC 13261.</title>
        <authorList>
            <person name="Katano-Makiyama Y."/>
            <person name="Hosoyama A."/>
            <person name="Hashimoto M."/>
            <person name="Hosoyama Y."/>
            <person name="Noguchi M."/>
            <person name="Tsuchikane K."/>
            <person name="Uohara A."/>
            <person name="Ohji S."/>
            <person name="Ichikawa N."/>
            <person name="Kimura A."/>
            <person name="Yamazoe A."/>
            <person name="Fujita N."/>
        </authorList>
    </citation>
    <scope>NUCLEOTIDE SEQUENCE [LARGE SCALE GENOMIC DNA]</scope>
    <source>
        <strain evidence="1 2">NBRC 13261</strain>
    </source>
</reference>
<dbReference type="EMBL" id="BBJU01000022">
    <property type="protein sequence ID" value="GAK71882.1"/>
    <property type="molecule type" value="Genomic_DNA"/>
</dbReference>
<dbReference type="RefSeq" id="WP_045231427.1">
    <property type="nucleotide sequence ID" value="NZ_BBJU01000022.1"/>
</dbReference>
<gene>
    <name evidence="1" type="ORF">RRU01S_22_00150</name>
</gene>
<proteinExistence type="predicted"/>
<dbReference type="AlphaFoldDB" id="A0A081CYY6"/>
<name>A0A081CYY6_9HYPH</name>
<evidence type="ECO:0000313" key="1">
    <source>
        <dbReference type="EMBL" id="GAK71882.1"/>
    </source>
</evidence>
<dbReference type="OrthoDB" id="8371537at2"/>